<sequence length="226" mass="24001">MNLTANVSDNDDLGEVFQGDDRPNLAGTNLTDRLLGTVEMNILHGRESNDFIDAQGGSDRLYGRENDDYILGGDGDDKIWGGQGNDYIEGSAGNDLMFGESGSDHLLGGDGSDRLLGHKDNDYLSGDLGADTLTGGQGRDVFAISLGMDGLTLEAADVITDFNVQEDFIDLMDSATAGGLTSESLNITQGTGNYTNDLIIQHQATGEYIAILLGIQPSEISLIQFI</sequence>
<protein>
    <submittedName>
        <fullName evidence="4">Calcium-binding protein</fullName>
    </submittedName>
</protein>
<dbReference type="PANTHER" id="PTHR38340">
    <property type="entry name" value="S-LAYER PROTEIN"/>
    <property type="match status" value="1"/>
</dbReference>
<feature type="region of interest" description="Disordered" evidence="3">
    <location>
        <begin position="1"/>
        <end position="20"/>
    </location>
</feature>
<dbReference type="InterPro" id="IPR050557">
    <property type="entry name" value="RTX_toxin/Mannuronan_C5-epim"/>
</dbReference>
<dbReference type="Pfam" id="PF00353">
    <property type="entry name" value="HemolysinCabind"/>
    <property type="match status" value="3"/>
</dbReference>
<dbReference type="InterPro" id="IPR001343">
    <property type="entry name" value="Hemolysn_Ca-bd"/>
</dbReference>
<dbReference type="GO" id="GO:0005576">
    <property type="term" value="C:extracellular region"/>
    <property type="evidence" value="ECO:0007669"/>
    <property type="project" value="UniProtKB-SubCell"/>
</dbReference>
<dbReference type="SUPFAM" id="SSF51120">
    <property type="entry name" value="beta-Roll"/>
    <property type="match status" value="1"/>
</dbReference>
<accession>A0AAU8JED1</accession>
<dbReference type="Gene3D" id="2.150.10.10">
    <property type="entry name" value="Serralysin-like metalloprotease, C-terminal"/>
    <property type="match status" value="2"/>
</dbReference>
<comment type="subcellular location">
    <subcellularLocation>
        <location evidence="1">Secreted</location>
    </subcellularLocation>
</comment>
<dbReference type="PRINTS" id="PR00313">
    <property type="entry name" value="CABNDNGRPT"/>
</dbReference>
<dbReference type="GO" id="GO:0005509">
    <property type="term" value="F:calcium ion binding"/>
    <property type="evidence" value="ECO:0007669"/>
    <property type="project" value="InterPro"/>
</dbReference>
<evidence type="ECO:0000313" key="4">
    <source>
        <dbReference type="EMBL" id="XCM36901.1"/>
    </source>
</evidence>
<dbReference type="RefSeq" id="WP_354635335.1">
    <property type="nucleotide sequence ID" value="NZ_CP159837.1"/>
</dbReference>
<evidence type="ECO:0000256" key="1">
    <source>
        <dbReference type="ARBA" id="ARBA00004613"/>
    </source>
</evidence>
<keyword evidence="2" id="KW-0964">Secreted</keyword>
<dbReference type="EMBL" id="CP159837">
    <property type="protein sequence ID" value="XCM36901.1"/>
    <property type="molecule type" value="Genomic_DNA"/>
</dbReference>
<organism evidence="4">
    <name type="scientific">Planktothricoides raciborskii GIHE-MW2</name>
    <dbReference type="NCBI Taxonomy" id="2792601"/>
    <lineage>
        <taxon>Bacteria</taxon>
        <taxon>Bacillati</taxon>
        <taxon>Cyanobacteriota</taxon>
        <taxon>Cyanophyceae</taxon>
        <taxon>Oscillatoriophycideae</taxon>
        <taxon>Oscillatoriales</taxon>
        <taxon>Oscillatoriaceae</taxon>
        <taxon>Planktothricoides</taxon>
    </lineage>
</organism>
<dbReference type="AlphaFoldDB" id="A0AAU8JED1"/>
<name>A0AAU8JED1_9CYAN</name>
<gene>
    <name evidence="4" type="ORF">ABWT76_005692</name>
</gene>
<evidence type="ECO:0000256" key="2">
    <source>
        <dbReference type="ARBA" id="ARBA00022525"/>
    </source>
</evidence>
<proteinExistence type="predicted"/>
<reference evidence="4" key="1">
    <citation type="submission" date="2024-07" db="EMBL/GenBank/DDBJ databases">
        <authorList>
            <person name="Kim Y.J."/>
            <person name="Jeong J.Y."/>
        </authorList>
    </citation>
    <scope>NUCLEOTIDE SEQUENCE</scope>
    <source>
        <strain evidence="4">GIHE-MW2</strain>
    </source>
</reference>
<evidence type="ECO:0000256" key="3">
    <source>
        <dbReference type="SAM" id="MobiDB-lite"/>
    </source>
</evidence>
<dbReference type="PANTHER" id="PTHR38340:SF1">
    <property type="entry name" value="S-LAYER PROTEIN"/>
    <property type="match status" value="1"/>
</dbReference>
<dbReference type="InterPro" id="IPR011049">
    <property type="entry name" value="Serralysin-like_metalloprot_C"/>
</dbReference>